<accession>A0A502F6V8</accession>
<dbReference type="NCBIfam" id="TIGR03949">
    <property type="entry name" value="bact_IIb_cerein"/>
    <property type="match status" value="1"/>
</dbReference>
<evidence type="ECO:0000313" key="2">
    <source>
        <dbReference type="Proteomes" id="UP000319700"/>
    </source>
</evidence>
<reference evidence="1 2" key="1">
    <citation type="journal article" date="2019" name="Environ. Microbiol.">
        <title>Species interactions and distinct microbial communities in high Arctic permafrost affected cryosols are associated with the CH4 and CO2 gas fluxes.</title>
        <authorList>
            <person name="Altshuler I."/>
            <person name="Hamel J."/>
            <person name="Turney S."/>
            <person name="Magnuson E."/>
            <person name="Levesque R."/>
            <person name="Greer C."/>
            <person name="Whyte L.G."/>
        </authorList>
    </citation>
    <scope>NUCLEOTIDE SEQUENCE [LARGE SCALE GENOMIC DNA]</scope>
    <source>
        <strain evidence="1 2">42</strain>
    </source>
</reference>
<dbReference type="InterPro" id="IPR023991">
    <property type="entry name" value="Bacteriocin_IIb_lactobn/cerein"/>
</dbReference>
<dbReference type="AlphaFoldDB" id="A0A502F6V8"/>
<dbReference type="Proteomes" id="UP000319700">
    <property type="component" value="Unassembled WGS sequence"/>
</dbReference>
<dbReference type="EMBL" id="RCZH01000002">
    <property type="protein sequence ID" value="TPG44726.1"/>
    <property type="molecule type" value="Genomic_DNA"/>
</dbReference>
<gene>
    <name evidence="1" type="ORF">EAH81_03200</name>
</gene>
<protein>
    <submittedName>
        <fullName evidence="1">Class IIb bacteriocin, lactobin A/cerein 7B family</fullName>
    </submittedName>
</protein>
<evidence type="ECO:0000313" key="1">
    <source>
        <dbReference type="EMBL" id="TPG44726.1"/>
    </source>
</evidence>
<comment type="caution">
    <text evidence="1">The sequence shown here is derived from an EMBL/GenBank/DDBJ whole genome shotgun (WGS) entry which is preliminary data.</text>
</comment>
<proteinExistence type="predicted"/>
<sequence length="40" mass="4428">MNLEDFGLVELNAQEIQEIEGGIIPLVIAVFLLWGTHAAY</sequence>
<organism evidence="1 2">
    <name type="scientific">Flavobacterium pectinovorum</name>
    <dbReference type="NCBI Taxonomy" id="29533"/>
    <lineage>
        <taxon>Bacteria</taxon>
        <taxon>Pseudomonadati</taxon>
        <taxon>Bacteroidota</taxon>
        <taxon>Flavobacteriia</taxon>
        <taxon>Flavobacteriales</taxon>
        <taxon>Flavobacteriaceae</taxon>
        <taxon>Flavobacterium</taxon>
    </lineage>
</organism>
<keyword evidence="2" id="KW-1185">Reference proteome</keyword>
<name>A0A502F6V8_9FLAO</name>